<dbReference type="GO" id="GO:0000160">
    <property type="term" value="P:phosphorelay signal transduction system"/>
    <property type="evidence" value="ECO:0007669"/>
    <property type="project" value="UniProtKB-KW"/>
</dbReference>
<evidence type="ECO:0000256" key="4">
    <source>
        <dbReference type="ARBA" id="ARBA00022553"/>
    </source>
</evidence>
<dbReference type="STRING" id="1469948.GCA_000732725_03300"/>
<reference evidence="14 15" key="1">
    <citation type="submission" date="2019-03" db="EMBL/GenBank/DDBJ databases">
        <title>Genomic Encyclopedia of Type Strains, Phase IV (KMG-IV): sequencing the most valuable type-strain genomes for metagenomic binning, comparative biology and taxonomic classification.</title>
        <authorList>
            <person name="Goeker M."/>
        </authorList>
    </citation>
    <scope>NUCLEOTIDE SEQUENCE [LARGE SCALE GENOMIC DNA]</scope>
    <source>
        <strain evidence="14 15">DSM 100556</strain>
    </source>
</reference>
<keyword evidence="5" id="KW-0902">Two-component regulatory system</keyword>
<dbReference type="PROSITE" id="PS00041">
    <property type="entry name" value="HTH_ARAC_FAMILY_1"/>
    <property type="match status" value="1"/>
</dbReference>
<evidence type="ECO:0000256" key="10">
    <source>
        <dbReference type="PROSITE-ProRule" id="PRU00169"/>
    </source>
</evidence>
<name>A0A4R1QUJ5_9FIRM</name>
<evidence type="ECO:0000313" key="14">
    <source>
        <dbReference type="EMBL" id="TCL54604.1"/>
    </source>
</evidence>
<dbReference type="Gene3D" id="1.10.10.60">
    <property type="entry name" value="Homeodomain-like"/>
    <property type="match status" value="2"/>
</dbReference>
<evidence type="ECO:0000256" key="8">
    <source>
        <dbReference type="ARBA" id="ARBA00023163"/>
    </source>
</evidence>
<dbReference type="AlphaFoldDB" id="A0A4R1QUJ5"/>
<evidence type="ECO:0000256" key="1">
    <source>
        <dbReference type="ARBA" id="ARBA00004496"/>
    </source>
</evidence>
<dbReference type="InterPro" id="IPR051552">
    <property type="entry name" value="HptR"/>
</dbReference>
<dbReference type="InterPro" id="IPR009057">
    <property type="entry name" value="Homeodomain-like_sf"/>
</dbReference>
<dbReference type="Proteomes" id="UP000295718">
    <property type="component" value="Unassembled WGS sequence"/>
</dbReference>
<dbReference type="InterPro" id="IPR018062">
    <property type="entry name" value="HTH_AraC-typ_CS"/>
</dbReference>
<comment type="subcellular location">
    <subcellularLocation>
        <location evidence="1">Cytoplasm</location>
    </subcellularLocation>
</comment>
<dbReference type="InterPro" id="IPR011006">
    <property type="entry name" value="CheY-like_superfamily"/>
</dbReference>
<dbReference type="OrthoDB" id="9794370at2"/>
<protein>
    <recommendedName>
        <fullName evidence="2">Stage 0 sporulation protein A homolog</fullName>
    </recommendedName>
</protein>
<dbReference type="GO" id="GO:0043565">
    <property type="term" value="F:sequence-specific DNA binding"/>
    <property type="evidence" value="ECO:0007669"/>
    <property type="project" value="InterPro"/>
</dbReference>
<comment type="caution">
    <text evidence="14">The sequence shown here is derived from an EMBL/GenBank/DDBJ whole genome shotgun (WGS) entry which is preliminary data.</text>
</comment>
<dbReference type="SUPFAM" id="SSF52172">
    <property type="entry name" value="CheY-like"/>
    <property type="match status" value="1"/>
</dbReference>
<dbReference type="InterPro" id="IPR018060">
    <property type="entry name" value="HTH_AraC"/>
</dbReference>
<feature type="domain" description="HTH araC/xylS-type" evidence="12">
    <location>
        <begin position="436"/>
        <end position="534"/>
    </location>
</feature>
<accession>A0A4R1QUJ5</accession>
<comment type="function">
    <text evidence="9">May play the central regulatory role in sporulation. It may be an element of the effector pathway responsible for the activation of sporulation genes in response to nutritional stress. Spo0A may act in concert with spo0H (a sigma factor) to control the expression of some genes that are critical to the sporulation process.</text>
</comment>
<dbReference type="SMART" id="SM00448">
    <property type="entry name" value="REC"/>
    <property type="match status" value="1"/>
</dbReference>
<dbReference type="PROSITE" id="PS01124">
    <property type="entry name" value="HTH_ARAC_FAMILY_2"/>
    <property type="match status" value="1"/>
</dbReference>
<evidence type="ECO:0000256" key="9">
    <source>
        <dbReference type="ARBA" id="ARBA00024867"/>
    </source>
</evidence>
<proteinExistence type="predicted"/>
<gene>
    <name evidence="14" type="ORF">EDD76_11927</name>
</gene>
<feature type="domain" description="Response regulatory" evidence="13">
    <location>
        <begin position="2"/>
        <end position="119"/>
    </location>
</feature>
<dbReference type="PANTHER" id="PTHR42713:SF3">
    <property type="entry name" value="TRANSCRIPTIONAL REGULATORY PROTEIN HPTR"/>
    <property type="match status" value="1"/>
</dbReference>
<dbReference type="SUPFAM" id="SSF46689">
    <property type="entry name" value="Homeodomain-like"/>
    <property type="match status" value="2"/>
</dbReference>
<keyword evidence="8" id="KW-0804">Transcription</keyword>
<dbReference type="PROSITE" id="PS50110">
    <property type="entry name" value="RESPONSE_REGULATORY"/>
    <property type="match status" value="1"/>
</dbReference>
<evidence type="ECO:0000256" key="2">
    <source>
        <dbReference type="ARBA" id="ARBA00018672"/>
    </source>
</evidence>
<dbReference type="PANTHER" id="PTHR42713">
    <property type="entry name" value="HISTIDINE KINASE-RELATED"/>
    <property type="match status" value="1"/>
</dbReference>
<evidence type="ECO:0000313" key="15">
    <source>
        <dbReference type="Proteomes" id="UP000295718"/>
    </source>
</evidence>
<evidence type="ECO:0000256" key="7">
    <source>
        <dbReference type="ARBA" id="ARBA00023125"/>
    </source>
</evidence>
<evidence type="ECO:0000256" key="11">
    <source>
        <dbReference type="SAM" id="Coils"/>
    </source>
</evidence>
<evidence type="ECO:0000259" key="12">
    <source>
        <dbReference type="PROSITE" id="PS01124"/>
    </source>
</evidence>
<keyword evidence="11" id="KW-0175">Coiled coil</keyword>
<dbReference type="Pfam" id="PF00072">
    <property type="entry name" value="Response_reg"/>
    <property type="match status" value="1"/>
</dbReference>
<dbReference type="CDD" id="cd17536">
    <property type="entry name" value="REC_YesN-like"/>
    <property type="match status" value="1"/>
</dbReference>
<dbReference type="Gene3D" id="3.40.50.2300">
    <property type="match status" value="1"/>
</dbReference>
<sequence>MKVIIADDEDKICQLIYKLVDWEQLDMQVQAIVHNGIEALEAIQKYHPDIVITDIRMPGYDGLEMIRRAKETCTDMDIIIISGYRHFEYAQNAIRYGVKDYLLKPIKKAELTDTLTRIRAEYMEKKERLSAEEQNRITVKNSVDKLRSAFFTEVLFRKEKRKEEITIEVINEEYHYKFKRGCYQVVLIKIDGIDSSFQSNITYIQDKVLQSVNKRLAGECYEMECVFDGNMCYAVLNFSNESKRSIRKTLKSILDELLLQKDVLENLRITLGAGIVEEDISGFIISLKTASWAIEQRLILGINKVIEGENTSLNEVADSKLFYDFNKQMTDSLEKLSEASLINALRYLQTALRNKENTTGHEIIQMSKEAMNLYLFTMRQNKFAVKEAESFFEKFSTNIENIGTADEVFSYLTRAIVMSFRKAVAEKQQEDNKPIRDAKQYMKEHFKEPVSLEIVSDLVGFNATYFSSLFKKETGKTFSEYLTEIRMEKAKELLKDTNLSVAAICTEVGYSDNKHFTKGFAKYTNLKPNEYRKIYS</sequence>
<dbReference type="Pfam" id="PF12833">
    <property type="entry name" value="HTH_18"/>
    <property type="match status" value="1"/>
</dbReference>
<evidence type="ECO:0000256" key="5">
    <source>
        <dbReference type="ARBA" id="ARBA00023012"/>
    </source>
</evidence>
<keyword evidence="7" id="KW-0238">DNA-binding</keyword>
<dbReference type="InterPro" id="IPR001789">
    <property type="entry name" value="Sig_transdc_resp-reg_receiver"/>
</dbReference>
<dbReference type="EMBL" id="SLUO01000019">
    <property type="protein sequence ID" value="TCL54604.1"/>
    <property type="molecule type" value="Genomic_DNA"/>
</dbReference>
<evidence type="ECO:0000256" key="6">
    <source>
        <dbReference type="ARBA" id="ARBA00023015"/>
    </source>
</evidence>
<feature type="modified residue" description="4-aspartylphosphate" evidence="10">
    <location>
        <position position="54"/>
    </location>
</feature>
<dbReference type="SMART" id="SM00342">
    <property type="entry name" value="HTH_ARAC"/>
    <property type="match status" value="1"/>
</dbReference>
<dbReference type="GO" id="GO:0003700">
    <property type="term" value="F:DNA-binding transcription factor activity"/>
    <property type="evidence" value="ECO:0007669"/>
    <property type="project" value="InterPro"/>
</dbReference>
<keyword evidence="3" id="KW-0963">Cytoplasm</keyword>
<keyword evidence="6" id="KW-0805">Transcription regulation</keyword>
<evidence type="ECO:0000259" key="13">
    <source>
        <dbReference type="PROSITE" id="PS50110"/>
    </source>
</evidence>
<keyword evidence="4 10" id="KW-0597">Phosphoprotein</keyword>
<organism evidence="14 15">
    <name type="scientific">Kineothrix alysoides</name>
    <dbReference type="NCBI Taxonomy" id="1469948"/>
    <lineage>
        <taxon>Bacteria</taxon>
        <taxon>Bacillati</taxon>
        <taxon>Bacillota</taxon>
        <taxon>Clostridia</taxon>
        <taxon>Lachnospirales</taxon>
        <taxon>Lachnospiraceae</taxon>
        <taxon>Kineothrix</taxon>
    </lineage>
</organism>
<dbReference type="GO" id="GO:0005737">
    <property type="term" value="C:cytoplasm"/>
    <property type="evidence" value="ECO:0007669"/>
    <property type="project" value="UniProtKB-SubCell"/>
</dbReference>
<feature type="coiled-coil region" evidence="11">
    <location>
        <begin position="108"/>
        <end position="135"/>
    </location>
</feature>
<keyword evidence="15" id="KW-1185">Reference proteome</keyword>
<evidence type="ECO:0000256" key="3">
    <source>
        <dbReference type="ARBA" id="ARBA00022490"/>
    </source>
</evidence>